<dbReference type="GO" id="GO:0016020">
    <property type="term" value="C:membrane"/>
    <property type="evidence" value="ECO:0007669"/>
    <property type="project" value="TreeGrafter"/>
</dbReference>
<dbReference type="SUPFAM" id="SSF46934">
    <property type="entry name" value="UBA-like"/>
    <property type="match status" value="1"/>
</dbReference>
<evidence type="ECO:0000259" key="3">
    <source>
        <dbReference type="PROSITE" id="PS50030"/>
    </source>
</evidence>
<feature type="compositionally biased region" description="Polar residues" evidence="2">
    <location>
        <begin position="121"/>
        <end position="133"/>
    </location>
</feature>
<dbReference type="InterPro" id="IPR011992">
    <property type="entry name" value="EF-hand-dom_pair"/>
</dbReference>
<dbReference type="Gene3D" id="1.10.238.10">
    <property type="entry name" value="EF-hand"/>
    <property type="match status" value="1"/>
</dbReference>
<feature type="region of interest" description="Disordered" evidence="2">
    <location>
        <begin position="1"/>
        <end position="26"/>
    </location>
</feature>
<dbReference type="InterPro" id="IPR002048">
    <property type="entry name" value="EF_hand_dom"/>
</dbReference>
<dbReference type="GO" id="GO:0035091">
    <property type="term" value="F:phosphatidylinositol binding"/>
    <property type="evidence" value="ECO:0007669"/>
    <property type="project" value="TreeGrafter"/>
</dbReference>
<evidence type="ECO:0000259" key="4">
    <source>
        <dbReference type="PROSITE" id="PS50222"/>
    </source>
</evidence>
<feature type="region of interest" description="Disordered" evidence="2">
    <location>
        <begin position="736"/>
        <end position="839"/>
    </location>
</feature>
<dbReference type="InterPro" id="IPR025939">
    <property type="entry name" value="Aida_C"/>
</dbReference>
<dbReference type="EMBL" id="JALJOR010000007">
    <property type="protein sequence ID" value="KAK9814682.1"/>
    <property type="molecule type" value="Genomic_DNA"/>
</dbReference>
<dbReference type="GO" id="GO:0005509">
    <property type="term" value="F:calcium ion binding"/>
    <property type="evidence" value="ECO:0007669"/>
    <property type="project" value="InterPro"/>
</dbReference>
<dbReference type="PROSITE" id="PS50030">
    <property type="entry name" value="UBA"/>
    <property type="match status" value="1"/>
</dbReference>
<proteinExistence type="predicted"/>
<dbReference type="Pfam" id="PF14186">
    <property type="entry name" value="Aida_C2"/>
    <property type="match status" value="1"/>
</dbReference>
<feature type="compositionally biased region" description="Polar residues" evidence="2">
    <location>
        <begin position="358"/>
        <end position="377"/>
    </location>
</feature>
<evidence type="ECO:0000313" key="7">
    <source>
        <dbReference type="Proteomes" id="UP001489004"/>
    </source>
</evidence>
<dbReference type="PROSITE" id="PS51911">
    <property type="entry name" value="C2_AIDA"/>
    <property type="match status" value="1"/>
</dbReference>
<feature type="domain" description="EF-hand" evidence="4">
    <location>
        <begin position="580"/>
        <end position="615"/>
    </location>
</feature>
<sequence length="1095" mass="114491">MEVVEGSDGAVAQANAQNKEARTKRMQTLKRELERVDGQLAEARAARQDAEEMEDPDLIAEFSAVEQRLEGLVAEIQGQISKLKQQSTGAAQALRERLKRFQMLESDAARTPSGRARRSSEGNTPLARQSGSGQWEVFDASDTAPAFETVHSRRIDIQQDLHVGATGSPRAQRQSSDPFSALDSARWQGGAAFDSPTGTPDTLSASQRAEGPFGVPIGSGRSVGSQSAQEGTDLPHHRKSSSTGSATDVVQEGSAGKPDPQKRPSARRRPPQPPGPPAAAVAASAAAVAASTAAQALSAGAAPGDFDAPVPPTASQETPAGLFGTSRHAFSQPFAPAAVSEPLPHAGLFARQQLSASSGRTVSGNPFGPSTSGSMLTPVSGGAPASTNPFAASSAGLPVTMTQPQLGFLTPASSSFPPMDTQLSGPSMGSTNLAWADPAQHTSRAMPSMSMPGGSDDSAATPQLPSSQAQAATAGSLPTSPPHPESAASTFNYNTFFTPGSANSVHRLAESFKAASQGEAVGTPTSARASPRKGCIEVELWKPMTDTDREKCELAYHSKGYASIGGVERAEAAKLYARADVPRKFQHVWELSDLDGDQRLNQREFCLFMYLLKALRKGVDMPAYLIAEQVERLIGGGPATDPTQAQPASSQPHAAAAGATGSMPPAAAAASSAAMQPAPPFGGHVPSQLHAEQQMHPLASQASAGSAAPGYDAQSQSQAFQGTSAAELTPFGAQSARQASGAVGGPLTPRISGVDAPLTLASPRRPPPPEPTAAARSGVRSSAHPNAPHHQRSISAPDKQPRDANGTSRLARSVTQDQDFERNGAGAAQRREPFDELMSRGYPEENVKRALFLHGNDLGMANAWLVDRFGIPNTTPGAPTSGIPSPDTPLSPRSPGSPNGGGPPGTSPGTAAQPPSPLGSTQRASKQSSRGVRPTAVASGNDRLNITITSVDLQYRKALDRPFFTVSLRDPTGRPVEPPQDTPPAVFKRAEGVITAEHPIMLQTPVRQIPEGSLLYIEVKHYKTKEQKFSLRAWSFAPFEALVDITAVEPCVRIGPLDLSLYQKPIDTQPAAAARKLKRLAPSGYDLHINVDIAQ</sequence>
<name>A0AAW1Q0U8_9CHLO</name>
<feature type="compositionally biased region" description="Polar residues" evidence="2">
    <location>
        <begin position="713"/>
        <end position="722"/>
    </location>
</feature>
<feature type="compositionally biased region" description="Polar residues" evidence="2">
    <location>
        <begin position="196"/>
        <end position="207"/>
    </location>
</feature>
<dbReference type="SUPFAM" id="SSF47473">
    <property type="entry name" value="EF-hand"/>
    <property type="match status" value="1"/>
</dbReference>
<feature type="compositionally biased region" description="Polar residues" evidence="2">
    <location>
        <begin position="458"/>
        <end position="478"/>
    </location>
</feature>
<dbReference type="Proteomes" id="UP001489004">
    <property type="component" value="Unassembled WGS sequence"/>
</dbReference>
<dbReference type="InterPro" id="IPR015940">
    <property type="entry name" value="UBA"/>
</dbReference>
<dbReference type="CDD" id="cd14270">
    <property type="entry name" value="UBA"/>
    <property type="match status" value="1"/>
</dbReference>
<accession>A0AAW1Q0U8</accession>
<keyword evidence="1" id="KW-0106">Calcium</keyword>
<comment type="caution">
    <text evidence="6">The sequence shown here is derived from an EMBL/GenBank/DDBJ whole genome shotgun (WGS) entry which is preliminary data.</text>
</comment>
<feature type="region of interest" description="Disordered" evidence="2">
    <location>
        <begin position="104"/>
        <end position="135"/>
    </location>
</feature>
<feature type="compositionally biased region" description="Polar residues" evidence="2">
    <location>
        <begin position="411"/>
        <end position="433"/>
    </location>
</feature>
<feature type="region of interest" description="Disordered" evidence="2">
    <location>
        <begin position="411"/>
        <end position="491"/>
    </location>
</feature>
<feature type="compositionally biased region" description="Polar residues" evidence="2">
    <location>
        <begin position="918"/>
        <end position="930"/>
    </location>
</feature>
<evidence type="ECO:0000256" key="1">
    <source>
        <dbReference type="ARBA" id="ARBA00022837"/>
    </source>
</evidence>
<feature type="region of interest" description="Disordered" evidence="2">
    <location>
        <begin position="165"/>
        <end position="280"/>
    </location>
</feature>
<keyword evidence="7" id="KW-1185">Reference proteome</keyword>
<feature type="compositionally biased region" description="Low complexity" evidence="2">
    <location>
        <begin position="642"/>
        <end position="676"/>
    </location>
</feature>
<gene>
    <name evidence="6" type="ORF">WJX72_009730</name>
</gene>
<dbReference type="PANTHER" id="PTHR28654">
    <property type="entry name" value="AXIN INTERACTOR, DORSALIZATION-ASSOCIATED PROTEIN"/>
    <property type="match status" value="1"/>
</dbReference>
<evidence type="ECO:0000313" key="6">
    <source>
        <dbReference type="EMBL" id="KAK9814682.1"/>
    </source>
</evidence>
<dbReference type="InterPro" id="IPR035892">
    <property type="entry name" value="C2_domain_sf"/>
</dbReference>
<reference evidence="6 7" key="1">
    <citation type="journal article" date="2024" name="Nat. Commun.">
        <title>Phylogenomics reveals the evolutionary origins of lichenization in chlorophyte algae.</title>
        <authorList>
            <person name="Puginier C."/>
            <person name="Libourel C."/>
            <person name="Otte J."/>
            <person name="Skaloud P."/>
            <person name="Haon M."/>
            <person name="Grisel S."/>
            <person name="Petersen M."/>
            <person name="Berrin J.G."/>
            <person name="Delaux P.M."/>
            <person name="Dal Grande F."/>
            <person name="Keller J."/>
        </authorList>
    </citation>
    <scope>NUCLEOTIDE SEQUENCE [LARGE SCALE GENOMIC DNA]</scope>
    <source>
        <strain evidence="6 7">SAG 2043</strain>
    </source>
</reference>
<dbReference type="PANTHER" id="PTHR28654:SF1">
    <property type="entry name" value="AXIN INTERACTOR, DORSALIZATION-ASSOCIATED PROTEIN"/>
    <property type="match status" value="1"/>
</dbReference>
<evidence type="ECO:0000259" key="5">
    <source>
        <dbReference type="PROSITE" id="PS51911"/>
    </source>
</evidence>
<feature type="region of interest" description="Disordered" evidence="2">
    <location>
        <begin position="358"/>
        <end position="383"/>
    </location>
</feature>
<feature type="domain" description="UBA" evidence="3">
    <location>
        <begin position="828"/>
        <end position="868"/>
    </location>
</feature>
<feature type="domain" description="C2 Aida-type" evidence="5">
    <location>
        <begin position="932"/>
        <end position="1094"/>
    </location>
</feature>
<feature type="compositionally biased region" description="Polar residues" evidence="2">
    <location>
        <begin position="169"/>
        <end position="178"/>
    </location>
</feature>
<dbReference type="AlphaFoldDB" id="A0AAW1Q0U8"/>
<dbReference type="PROSITE" id="PS50222">
    <property type="entry name" value="EF_HAND_2"/>
    <property type="match status" value="1"/>
</dbReference>
<evidence type="ECO:0000256" key="2">
    <source>
        <dbReference type="SAM" id="MobiDB-lite"/>
    </source>
</evidence>
<feature type="region of interest" description="Disordered" evidence="2">
    <location>
        <begin position="636"/>
        <end position="722"/>
    </location>
</feature>
<feature type="compositionally biased region" description="Low complexity" evidence="2">
    <location>
        <begin position="699"/>
        <end position="708"/>
    </location>
</feature>
<dbReference type="Gene3D" id="2.60.40.150">
    <property type="entry name" value="C2 domain"/>
    <property type="match status" value="1"/>
</dbReference>
<dbReference type="PROSITE" id="PS00018">
    <property type="entry name" value="EF_HAND_1"/>
    <property type="match status" value="1"/>
</dbReference>
<feature type="region of interest" description="Disordered" evidence="2">
    <location>
        <begin position="875"/>
        <end position="938"/>
    </location>
</feature>
<feature type="compositionally biased region" description="Polar residues" evidence="2">
    <location>
        <begin position="805"/>
        <end position="817"/>
    </location>
</feature>
<feature type="compositionally biased region" description="Basic and acidic residues" evidence="2">
    <location>
        <begin position="829"/>
        <end position="839"/>
    </location>
</feature>
<dbReference type="InterPro" id="IPR009060">
    <property type="entry name" value="UBA-like_sf"/>
</dbReference>
<protein>
    <submittedName>
        <fullName evidence="6">Uncharacterized protein</fullName>
    </submittedName>
</protein>
<organism evidence="6 7">
    <name type="scientific">[Myrmecia] bisecta</name>
    <dbReference type="NCBI Taxonomy" id="41462"/>
    <lineage>
        <taxon>Eukaryota</taxon>
        <taxon>Viridiplantae</taxon>
        <taxon>Chlorophyta</taxon>
        <taxon>core chlorophytes</taxon>
        <taxon>Trebouxiophyceae</taxon>
        <taxon>Trebouxiales</taxon>
        <taxon>Trebouxiaceae</taxon>
        <taxon>Myrmecia</taxon>
    </lineage>
</organism>
<dbReference type="InterPro" id="IPR018247">
    <property type="entry name" value="EF_Hand_1_Ca_BS"/>
</dbReference>